<reference evidence="2" key="1">
    <citation type="submission" date="2021-04" db="EMBL/GenBank/DDBJ databases">
        <title>Draft genome sequence of Xylanibacillus composti strain K13.</title>
        <authorList>
            <person name="Uke A."/>
            <person name="Chhe C."/>
            <person name="Baramee S."/>
            <person name="Kosugi A."/>
        </authorList>
    </citation>
    <scope>NUCLEOTIDE SEQUENCE</scope>
    <source>
        <strain evidence="2">K13</strain>
    </source>
</reference>
<comment type="caution">
    <text evidence="2">The sequence shown here is derived from an EMBL/GenBank/DDBJ whole genome shotgun (WGS) entry which is preliminary data.</text>
</comment>
<keyword evidence="3" id="KW-1185">Reference proteome</keyword>
<accession>A0A8J4H255</accession>
<keyword evidence="1" id="KW-0472">Membrane</keyword>
<dbReference type="Proteomes" id="UP000677918">
    <property type="component" value="Unassembled WGS sequence"/>
</dbReference>
<proteinExistence type="predicted"/>
<dbReference type="RefSeq" id="WP_213410203.1">
    <property type="nucleotide sequence ID" value="NZ_BOVK01000006.1"/>
</dbReference>
<name>A0A8J4H255_9BACL</name>
<keyword evidence="1" id="KW-0812">Transmembrane</keyword>
<organism evidence="2 3">
    <name type="scientific">Xylanibacillus composti</name>
    <dbReference type="NCBI Taxonomy" id="1572762"/>
    <lineage>
        <taxon>Bacteria</taxon>
        <taxon>Bacillati</taxon>
        <taxon>Bacillota</taxon>
        <taxon>Bacilli</taxon>
        <taxon>Bacillales</taxon>
        <taxon>Paenibacillaceae</taxon>
        <taxon>Xylanibacillus</taxon>
    </lineage>
</organism>
<keyword evidence="1" id="KW-1133">Transmembrane helix</keyword>
<evidence type="ECO:0000313" key="2">
    <source>
        <dbReference type="EMBL" id="GIQ67599.1"/>
    </source>
</evidence>
<gene>
    <name evidence="2" type="ORF">XYCOK13_04230</name>
</gene>
<dbReference type="EMBL" id="BOVK01000006">
    <property type="protein sequence ID" value="GIQ67599.1"/>
    <property type="molecule type" value="Genomic_DNA"/>
</dbReference>
<dbReference type="AlphaFoldDB" id="A0A8J4H255"/>
<sequence>MKLRLLPIVISVVLASGVLFGGWFAYHSVALKNPLHDHIAGIEGIQAVEAVAVERDAVRVTLSLSNDASLRAIREQIVEGNPSIFQNRELILNLDMTSSEDLEQWWSQALFDVAEAMATRQYGSIPTVLEGRAHVWPNPTVHTEMDEQYVYVRLQAGEHAKYIMLPREPVMLGVWPNE</sequence>
<evidence type="ECO:0000256" key="1">
    <source>
        <dbReference type="SAM" id="Phobius"/>
    </source>
</evidence>
<feature type="transmembrane region" description="Helical" evidence="1">
    <location>
        <begin position="6"/>
        <end position="26"/>
    </location>
</feature>
<protein>
    <submittedName>
        <fullName evidence="2">Uncharacterized protein</fullName>
    </submittedName>
</protein>
<evidence type="ECO:0000313" key="3">
    <source>
        <dbReference type="Proteomes" id="UP000677918"/>
    </source>
</evidence>